<dbReference type="GO" id="GO:0005739">
    <property type="term" value="C:mitochondrion"/>
    <property type="evidence" value="ECO:0007669"/>
    <property type="project" value="TreeGrafter"/>
</dbReference>
<accession>A0AAV7JYM5</accession>
<comment type="similarity">
    <text evidence="1">Belongs to the band 7/mec-2 family.</text>
</comment>
<evidence type="ECO:0000259" key="3">
    <source>
        <dbReference type="Pfam" id="PF16200"/>
    </source>
</evidence>
<dbReference type="InterPro" id="IPR050710">
    <property type="entry name" value="Band7/mec-2_domain"/>
</dbReference>
<evidence type="ECO:0000256" key="2">
    <source>
        <dbReference type="SAM" id="MobiDB-lite"/>
    </source>
</evidence>
<sequence length="189" mass="20524">MTKVAAERSKRAKILESEGTKASEINVAMGQKQARILLSEAQKMENINSAVGESEAAILIANGQSKAIDLIADSLKKVQGQNSATLSIARQYVSAFAELAKHSNTLILPADSSNVVSMVSHAMSIYQKLSQNSKEDDIPKEAQLQHEESFTNTSISTPTLRSDNSPKVCMNHNTEAENMSIFESTTRII</sequence>
<protein>
    <submittedName>
        <fullName evidence="4">Stomatin-like protein 2</fullName>
    </submittedName>
</protein>
<dbReference type="EMBL" id="JAKMXF010000237">
    <property type="protein sequence ID" value="KAI6654006.1"/>
    <property type="molecule type" value="Genomic_DNA"/>
</dbReference>
<reference evidence="4 5" key="1">
    <citation type="journal article" date="2023" name="BMC Biol.">
        <title>The compact genome of the sponge Oopsacas minuta (Hexactinellida) is lacking key metazoan core genes.</title>
        <authorList>
            <person name="Santini S."/>
            <person name="Schenkelaars Q."/>
            <person name="Jourda C."/>
            <person name="Duchesne M."/>
            <person name="Belahbib H."/>
            <person name="Rocher C."/>
            <person name="Selva M."/>
            <person name="Riesgo A."/>
            <person name="Vervoort M."/>
            <person name="Leys S.P."/>
            <person name="Kodjabachian L."/>
            <person name="Le Bivic A."/>
            <person name="Borchiellini C."/>
            <person name="Claverie J.M."/>
            <person name="Renard E."/>
        </authorList>
    </citation>
    <scope>NUCLEOTIDE SEQUENCE [LARGE SCALE GENOMIC DNA]</scope>
    <source>
        <strain evidence="4">SPO-2</strain>
    </source>
</reference>
<gene>
    <name evidence="4" type="ORF">LOD99_11465</name>
</gene>
<dbReference type="PANTHER" id="PTHR43327:SF10">
    <property type="entry name" value="STOMATIN-LIKE PROTEIN 2, MITOCHONDRIAL"/>
    <property type="match status" value="1"/>
</dbReference>
<evidence type="ECO:0000313" key="4">
    <source>
        <dbReference type="EMBL" id="KAI6654006.1"/>
    </source>
</evidence>
<evidence type="ECO:0000256" key="1">
    <source>
        <dbReference type="ARBA" id="ARBA00008164"/>
    </source>
</evidence>
<dbReference type="Proteomes" id="UP001165289">
    <property type="component" value="Unassembled WGS sequence"/>
</dbReference>
<dbReference type="InterPro" id="IPR032435">
    <property type="entry name" value="STML2-like_C"/>
</dbReference>
<proteinExistence type="inferred from homology"/>
<keyword evidence="5" id="KW-1185">Reference proteome</keyword>
<feature type="region of interest" description="Disordered" evidence="2">
    <location>
        <begin position="145"/>
        <end position="166"/>
    </location>
</feature>
<comment type="caution">
    <text evidence="4">The sequence shown here is derived from an EMBL/GenBank/DDBJ whole genome shotgun (WGS) entry which is preliminary data.</text>
</comment>
<dbReference type="GO" id="GO:0007005">
    <property type="term" value="P:mitochondrion organization"/>
    <property type="evidence" value="ECO:0007669"/>
    <property type="project" value="TreeGrafter"/>
</dbReference>
<evidence type="ECO:0000313" key="5">
    <source>
        <dbReference type="Proteomes" id="UP001165289"/>
    </source>
</evidence>
<dbReference type="PANTHER" id="PTHR43327">
    <property type="entry name" value="STOMATIN-LIKE PROTEIN 2, MITOCHONDRIAL"/>
    <property type="match status" value="1"/>
</dbReference>
<feature type="compositionally biased region" description="Polar residues" evidence="2">
    <location>
        <begin position="150"/>
        <end position="166"/>
    </location>
</feature>
<dbReference type="AlphaFoldDB" id="A0AAV7JYM5"/>
<organism evidence="4 5">
    <name type="scientific">Oopsacas minuta</name>
    <dbReference type="NCBI Taxonomy" id="111878"/>
    <lineage>
        <taxon>Eukaryota</taxon>
        <taxon>Metazoa</taxon>
        <taxon>Porifera</taxon>
        <taxon>Hexactinellida</taxon>
        <taxon>Hexasterophora</taxon>
        <taxon>Lyssacinosida</taxon>
        <taxon>Leucopsacidae</taxon>
        <taxon>Oopsacas</taxon>
    </lineage>
</organism>
<feature type="domain" description="STML2-like C-terminal extension" evidence="3">
    <location>
        <begin position="70"/>
        <end position="131"/>
    </location>
</feature>
<dbReference type="Pfam" id="PF16200">
    <property type="entry name" value="Band_7_C"/>
    <property type="match status" value="1"/>
</dbReference>
<name>A0AAV7JYM5_9METZ</name>